<dbReference type="GO" id="GO:0003960">
    <property type="term" value="F:quinone reductase (NADPH) activity"/>
    <property type="evidence" value="ECO:0007669"/>
    <property type="project" value="TreeGrafter"/>
</dbReference>
<organism evidence="3 4">
    <name type="scientific">Dissostichus eleginoides</name>
    <name type="common">Patagonian toothfish</name>
    <name type="synonym">Dissostichus amissus</name>
    <dbReference type="NCBI Taxonomy" id="100907"/>
    <lineage>
        <taxon>Eukaryota</taxon>
        <taxon>Metazoa</taxon>
        <taxon>Chordata</taxon>
        <taxon>Craniata</taxon>
        <taxon>Vertebrata</taxon>
        <taxon>Euteleostomi</taxon>
        <taxon>Actinopterygii</taxon>
        <taxon>Neopterygii</taxon>
        <taxon>Teleostei</taxon>
        <taxon>Neoteleostei</taxon>
        <taxon>Acanthomorphata</taxon>
        <taxon>Eupercaria</taxon>
        <taxon>Perciformes</taxon>
        <taxon>Notothenioidei</taxon>
        <taxon>Nototheniidae</taxon>
        <taxon>Dissostichus</taxon>
    </lineage>
</organism>
<feature type="domain" description="Alcohol dehydrogenase-like C-terminal" evidence="2">
    <location>
        <begin position="1"/>
        <end position="61"/>
    </location>
</feature>
<dbReference type="GO" id="GO:0005829">
    <property type="term" value="C:cytosol"/>
    <property type="evidence" value="ECO:0007669"/>
    <property type="project" value="TreeGrafter"/>
</dbReference>
<evidence type="ECO:0000256" key="1">
    <source>
        <dbReference type="ARBA" id="ARBA00022857"/>
    </source>
</evidence>
<accession>A0AAD9BA49</accession>
<dbReference type="InterPro" id="IPR036291">
    <property type="entry name" value="NAD(P)-bd_dom_sf"/>
</dbReference>
<evidence type="ECO:0000313" key="4">
    <source>
        <dbReference type="Proteomes" id="UP001228049"/>
    </source>
</evidence>
<protein>
    <submittedName>
        <fullName evidence="3">Quinone oxidoreductase</fullName>
    </submittedName>
</protein>
<dbReference type="InterPro" id="IPR013149">
    <property type="entry name" value="ADH-like_C"/>
</dbReference>
<reference evidence="3" key="1">
    <citation type="submission" date="2023-04" db="EMBL/GenBank/DDBJ databases">
        <title>Chromosome-level genome of Chaenocephalus aceratus.</title>
        <authorList>
            <person name="Park H."/>
        </authorList>
    </citation>
    <scope>NUCLEOTIDE SEQUENCE</scope>
    <source>
        <strain evidence="3">DE</strain>
        <tissue evidence="3">Muscle</tissue>
    </source>
</reference>
<gene>
    <name evidence="3" type="ORF">KUDE01_027425</name>
</gene>
<keyword evidence="4" id="KW-1185">Reference proteome</keyword>
<evidence type="ECO:0000259" key="2">
    <source>
        <dbReference type="Pfam" id="PF00107"/>
    </source>
</evidence>
<dbReference type="GO" id="GO:0070402">
    <property type="term" value="F:NADPH binding"/>
    <property type="evidence" value="ECO:0007669"/>
    <property type="project" value="TreeGrafter"/>
</dbReference>
<dbReference type="SUPFAM" id="SSF51735">
    <property type="entry name" value="NAD(P)-binding Rossmann-fold domains"/>
    <property type="match status" value="1"/>
</dbReference>
<dbReference type="Gene3D" id="3.40.50.720">
    <property type="entry name" value="NAD(P)-binding Rossmann-like Domain"/>
    <property type="match status" value="1"/>
</dbReference>
<dbReference type="Pfam" id="PF00107">
    <property type="entry name" value="ADH_zinc_N"/>
    <property type="match status" value="1"/>
</dbReference>
<dbReference type="InterPro" id="IPR051603">
    <property type="entry name" value="Zinc-ADH_QOR/CCCR"/>
</dbReference>
<comment type="caution">
    <text evidence="3">The sequence shown here is derived from an EMBL/GenBank/DDBJ whole genome shotgun (WGS) entry which is preliminary data.</text>
</comment>
<name>A0AAD9BA49_DISEL</name>
<dbReference type="PANTHER" id="PTHR44154">
    <property type="entry name" value="QUINONE OXIDOREDUCTASE"/>
    <property type="match status" value="1"/>
</dbReference>
<feature type="non-terminal residue" evidence="3">
    <location>
        <position position="1"/>
    </location>
</feature>
<keyword evidence="1" id="KW-0521">NADP</keyword>
<evidence type="ECO:0000313" key="3">
    <source>
        <dbReference type="EMBL" id="KAK1879302.1"/>
    </source>
</evidence>
<dbReference type="AlphaFoldDB" id="A0AAD9BA49"/>
<dbReference type="EMBL" id="JASDAP010000026">
    <property type="protein sequence ID" value="KAK1879302.1"/>
    <property type="molecule type" value="Genomic_DNA"/>
</dbReference>
<dbReference type="GO" id="GO:0003730">
    <property type="term" value="F:mRNA 3'-UTR binding"/>
    <property type="evidence" value="ECO:0007669"/>
    <property type="project" value="TreeGrafter"/>
</dbReference>
<sequence length="99" mass="10766">EATEGRGVDVILEMLSNVNLSKDLQMVAYGGRVAVIGCRGSIEINPRDTMAKESCIMGVALFFATPIDQNPREDFNLTSDGEFNGMKSLVLGRVHGMLF</sequence>
<dbReference type="PANTHER" id="PTHR44154:SF1">
    <property type="entry name" value="QUINONE OXIDOREDUCTASE"/>
    <property type="match status" value="1"/>
</dbReference>
<proteinExistence type="predicted"/>
<dbReference type="Proteomes" id="UP001228049">
    <property type="component" value="Unassembled WGS sequence"/>
</dbReference>